<evidence type="ECO:0000259" key="5">
    <source>
        <dbReference type="Pfam" id="PF00501"/>
    </source>
</evidence>
<feature type="region of interest" description="Disordered" evidence="4">
    <location>
        <begin position="2448"/>
        <end position="2469"/>
    </location>
</feature>
<evidence type="ECO:0000256" key="3">
    <source>
        <dbReference type="ARBA" id="ARBA00029454"/>
    </source>
</evidence>
<dbReference type="InterPro" id="IPR036736">
    <property type="entry name" value="ACP-like_sf"/>
</dbReference>
<feature type="domain" description="Carrier" evidence="6">
    <location>
        <begin position="1789"/>
        <end position="1851"/>
    </location>
</feature>
<evidence type="ECO:0000256" key="1">
    <source>
        <dbReference type="ARBA" id="ARBA00022450"/>
    </source>
</evidence>
<dbReference type="InterPro" id="IPR001242">
    <property type="entry name" value="Condensation_dom"/>
</dbReference>
<evidence type="ECO:0000259" key="6">
    <source>
        <dbReference type="Pfam" id="PF00550"/>
    </source>
</evidence>
<dbReference type="InterPro" id="IPR023213">
    <property type="entry name" value="CAT-like_dom_sf"/>
</dbReference>
<dbReference type="Pfam" id="PF00550">
    <property type="entry name" value="PP-binding"/>
    <property type="match status" value="1"/>
</dbReference>
<evidence type="ECO:0000259" key="7">
    <source>
        <dbReference type="Pfam" id="PF00668"/>
    </source>
</evidence>
<dbReference type="InterPro" id="IPR045851">
    <property type="entry name" value="AMP-bd_C_sf"/>
</dbReference>
<keyword evidence="1" id="KW-0596">Phosphopantetheine</keyword>
<dbReference type="Gene3D" id="3.30.300.30">
    <property type="match status" value="1"/>
</dbReference>
<feature type="domain" description="Condensation" evidence="7">
    <location>
        <begin position="1918"/>
        <end position="2303"/>
    </location>
</feature>
<feature type="region of interest" description="Disordered" evidence="4">
    <location>
        <begin position="198"/>
        <end position="221"/>
    </location>
</feature>
<dbReference type="Gene3D" id="1.10.1200.10">
    <property type="entry name" value="ACP-like"/>
    <property type="match status" value="1"/>
</dbReference>
<comment type="similarity">
    <text evidence="3">Belongs to the NRP synthetase family.</text>
</comment>
<comment type="caution">
    <text evidence="8">The sequence shown here is derived from an EMBL/GenBank/DDBJ whole genome shotgun (WGS) entry which is preliminary data.</text>
</comment>
<dbReference type="InterPro" id="IPR009081">
    <property type="entry name" value="PP-bd_ACP"/>
</dbReference>
<reference evidence="8 9" key="1">
    <citation type="journal article" date="2025" name="Microbiol. Resour. Announc.">
        <title>Draft genome sequences for Neonectria magnoliae and Neonectria punicea, canker pathogens of Liriodendron tulipifera and Acer saccharum in West Virginia.</title>
        <authorList>
            <person name="Petronek H.M."/>
            <person name="Kasson M.T."/>
            <person name="Metheny A.M."/>
            <person name="Stauder C.M."/>
            <person name="Lovett B."/>
            <person name="Lynch S.C."/>
            <person name="Garnas J.R."/>
            <person name="Kasson L.R."/>
            <person name="Stajich J.E."/>
        </authorList>
    </citation>
    <scope>NUCLEOTIDE SEQUENCE [LARGE SCALE GENOMIC DNA]</scope>
    <source>
        <strain evidence="8 9">NRRL 64651</strain>
    </source>
</reference>
<feature type="domain" description="Condensation" evidence="7">
    <location>
        <begin position="796"/>
        <end position="1221"/>
    </location>
</feature>
<evidence type="ECO:0000256" key="4">
    <source>
        <dbReference type="SAM" id="MobiDB-lite"/>
    </source>
</evidence>
<dbReference type="Proteomes" id="UP001498421">
    <property type="component" value="Unassembled WGS sequence"/>
</dbReference>
<dbReference type="EMBL" id="JAZAVK010000069">
    <property type="protein sequence ID" value="KAK7426257.1"/>
    <property type="molecule type" value="Genomic_DNA"/>
</dbReference>
<keyword evidence="2" id="KW-0597">Phosphoprotein</keyword>
<accession>A0ABR1HZN7</accession>
<feature type="domain" description="Condensation" evidence="7">
    <location>
        <begin position="352"/>
        <end position="755"/>
    </location>
</feature>
<dbReference type="Gene3D" id="3.30.559.30">
    <property type="entry name" value="Nonribosomal peptide synthetase, condensation domain"/>
    <property type="match status" value="3"/>
</dbReference>
<sequence>MAEQRPSLPRLDTNVLHDEPASERLIIAVAQTLDIPRSDILLFDSFTDLGGDEDAAEALRMACRRKGIEAKADDIMGCHTLAELQTRITPFPARLPISPVHLDSSTPATSEEEEGSVPSSLSASADDVFSPTHRYSGSSYGSLTTSSSSNDSCTATRQTGQDIESLLKSSPRVRNVCLVTPRAGPFDGQLVALVSISDSEPSPADKSGDISLPPRSEHAMQKKEIRSLRMAVQEWGADSRRPQIWIPLLSMAEHDDGRPNTRTLQTWVQNINEAIYEEIMKLQIPEPRRRGMSPMSRQRQVKSWAESRRSVWREDDQFDCDEMECFSLAPMQQLYFQSSMRHTQESSIVEPGHRHTQSIMLRIKGGADDSDIEAAVEAVVARHAMLRARFRPVPDGWVQVIIPQASNSYRFGQHIDVDDEEMAALIEAAQAAINPTDGPVFAVEHVKNDKEQTLYLTAHHLVVDLISWRIIVHDLDELLHKGTLLSEGSIPFPHWVGYQSYEMSQRLFKPTLPFDVLPANLEYWDLGRDSNCYGNIQQSSFSLSAELSSILQKACVDVLRTDASDVFLASLLLSFRQTFADRTPPTLWKREHGREVVHDNFNIMETVGWFTSLCPVGVGLDATTDLIQVIKLMKDTRRAIPRDGIPFFTSEFSTSEGASAIPVEVILNWVDTLQQIQRPNGILQPVPVPGQVAGTLRSDVGPKVGRMALFEVSVMIDDSGARVDFTYNKSARHKGKIQMWVQTFEHLVLEAIGRMRYHEPELTLSDVPLLRTSYKALARLGTDRLVGSGLPSCKDVQTIYPVTPAQQEILISQSQCAESFHVHGVYELRAPDGSAVDATRLCKAWESIVASKPALRSIFIDSVSREGLFDQVVLRKTSPSMLFIESLRPEEALSRVPTLKTPITEPRHRLSVCHTSEKTLVRVDISQAICDLMSVHTLVAELCSVYSGQRSTHNESLHRTYLYHVSSLDTSYSLEVWKADLAGAKSCLFPQLSPEAEAKSQPFDLDVTREQLMACCQELEVKPAAVLQLAWALVLRAFVGMDHIAFGYQYAGRDEELLQGISKAVGSFASILPCSVDASPNQSIKKCLMAVDEALTSAQKHQSLTMAEIQHALRLREKDLFNTCFFFEDSDIFAVEEDADMSELLPSLVTSARQTDCHLSLTAMFTDNHLHANLSSRFLSNNQIQSVMHSFERAVKSIIERPTRLIAEVDLFTDRDYAQLVVQDWEASQRSQKVSACLHDVILRHAQTRPHAPAICSWDGDLTYLQLATLVTKLRSYLVNLGVGPGMTVPVILEKSRWAPIMLLAVMQAGASFVALDYQDQLTVRSTINYLNPHIVLATETAWKELGTVVVNLVIINNAFFAMLPPRMSTLVRESTPEHAACVFVTPKRTSSGASRSIFFTHASLCSAFASQGAALKMNSESRVMQLSAFNVDISLVEILGTMVHGGCVCIPSAKDRVHDLSGAMARMGVTWTYMTGVLARRIKPETVPTLKTVCFRTRKLDPDTYGPWLENRNVLLAYGAPDVCPLGISVTEVTNGKDLSVIPPPMVGRFWILNPEDPRKLMPVGAIGELAIDSPIVTPHRFAPDLPLIAPGPRHSLDKPKARYLKTGHRVRYLDDGNVQFISSVRDEIIVDGSSVDIADVERRIRRCLGPGVDVVVDKIATKDSIRVLAAFVELGDSLFDGQEGFEKVSLRVKERTFIAKKLFESSLENPEARATRLPEHCVPAVFIPLKDFPMSTSLKINRRKLLRIAAGLNYSELLEMSTVPNPQEIQRVVLTQKPLPLTRPEEAMRAIWARVLSISPADLKGTSSFLSAGGNKFLASELVVSCRRVGLRVSLAEIFREATLTEVCRSASLDPAKKEQVKASRKAASMKGFGYNFVKSIIAPRLQCPVQDVLDVADVSSEQVRNLELGMYTTRADIVCLVMKFNGRICVEKLQSTCEALTKLHPVLRTAFVIHEYQVCQVMCSSFKPTFNKFACPDSRLDSVTENLVKQGQSVEFQPTVPVTSFSYLDAGERSTLIIRLSKAQIDDASAPLLVQDLTGLYEAKDVPTASSFFEYMRAARANDLEGIAYWTEQLDGAKMTEVIPQSKPSSLASQVQSVQETVKISMLSDYGMAPDTIMKAAWATVLATISGVNDVVFGETIQGHNVQLSDNVNLSSMVGPRTNTIPVRVRFPSGHSTPLYLMKNIQRQRRSNCRFESFGIQELAQKCTNWPSWTRFSTVVHHRATASTDGSATLNIGSTTFTYKTVEPEARDLPDLLVCSTMETSERMGLEIKFCEDRVSATFAEECMRLLVAALETLTYRDTVDQPLLQSAEEIERSEKRIPLFTLEPDVLQIPLNQLLFPEQRSHLEAAVSAAWDEALKSKSQDKLQQRAFYTEVNSLLPAHPLARHINQKLSKVDIQGVNAVTFTVEDVIENPTMLAQLEFIARKLRESGALSLPLPRKTLSFSANSSAPPATPIRKPKSSISAEPLTWRNSIRLLRSRESRGSMRGLSIKASSWKKHKESKDLKEQDEPSPASDEALVSPISTPQTPMSSVRESTIPELMDVSSLSGLFAGRNRGSSEKVVVIEEADEKPPVEQGEVSPLSPTLSEKHKSMWGALYHGRESPVGGRISSK</sequence>
<dbReference type="SUPFAM" id="SSF47336">
    <property type="entry name" value="ACP-like"/>
    <property type="match status" value="1"/>
</dbReference>
<dbReference type="Pfam" id="PF00501">
    <property type="entry name" value="AMP-binding"/>
    <property type="match status" value="1"/>
</dbReference>
<feature type="compositionally biased region" description="Polar residues" evidence="4">
    <location>
        <begin position="2527"/>
        <end position="2540"/>
    </location>
</feature>
<dbReference type="Gene3D" id="3.40.50.12780">
    <property type="entry name" value="N-terminal domain of ligase-like"/>
    <property type="match status" value="1"/>
</dbReference>
<dbReference type="Gene3D" id="3.30.559.10">
    <property type="entry name" value="Chloramphenicol acetyltransferase-like domain"/>
    <property type="match status" value="3"/>
</dbReference>
<dbReference type="Pfam" id="PF00668">
    <property type="entry name" value="Condensation"/>
    <property type="match status" value="3"/>
</dbReference>
<evidence type="ECO:0000256" key="2">
    <source>
        <dbReference type="ARBA" id="ARBA00022553"/>
    </source>
</evidence>
<organism evidence="8 9">
    <name type="scientific">Neonectria magnoliae</name>
    <dbReference type="NCBI Taxonomy" id="2732573"/>
    <lineage>
        <taxon>Eukaryota</taxon>
        <taxon>Fungi</taxon>
        <taxon>Dikarya</taxon>
        <taxon>Ascomycota</taxon>
        <taxon>Pezizomycotina</taxon>
        <taxon>Sordariomycetes</taxon>
        <taxon>Hypocreomycetidae</taxon>
        <taxon>Hypocreales</taxon>
        <taxon>Nectriaceae</taxon>
        <taxon>Neonectria</taxon>
    </lineage>
</organism>
<feature type="region of interest" description="Disordered" evidence="4">
    <location>
        <begin position="2573"/>
        <end position="2592"/>
    </location>
</feature>
<dbReference type="InterPro" id="IPR042099">
    <property type="entry name" value="ANL_N_sf"/>
</dbReference>
<evidence type="ECO:0000313" key="8">
    <source>
        <dbReference type="EMBL" id="KAK7426257.1"/>
    </source>
</evidence>
<feature type="region of interest" description="Disordered" evidence="4">
    <location>
        <begin position="96"/>
        <end position="157"/>
    </location>
</feature>
<name>A0ABR1HZN7_9HYPO</name>
<proteinExistence type="inferred from homology"/>
<feature type="domain" description="AMP-dependent synthetase/ligase" evidence="5">
    <location>
        <begin position="1244"/>
        <end position="1579"/>
    </location>
</feature>
<dbReference type="SUPFAM" id="SSF56801">
    <property type="entry name" value="Acetyl-CoA synthetase-like"/>
    <property type="match status" value="1"/>
</dbReference>
<feature type="region of interest" description="Disordered" evidence="4">
    <location>
        <begin position="2490"/>
        <end position="2540"/>
    </location>
</feature>
<dbReference type="PANTHER" id="PTHR45398:SF1">
    <property type="entry name" value="ENZYME, PUTATIVE (JCVI)-RELATED"/>
    <property type="match status" value="1"/>
</dbReference>
<evidence type="ECO:0000313" key="9">
    <source>
        <dbReference type="Proteomes" id="UP001498421"/>
    </source>
</evidence>
<protein>
    <submittedName>
        <fullName evidence="8">Uncharacterized protein</fullName>
    </submittedName>
</protein>
<gene>
    <name evidence="8" type="ORF">QQZ08_007287</name>
</gene>
<dbReference type="InterPro" id="IPR000873">
    <property type="entry name" value="AMP-dep_synth/lig_dom"/>
</dbReference>
<feature type="compositionally biased region" description="Low complexity" evidence="4">
    <location>
        <begin position="135"/>
        <end position="149"/>
    </location>
</feature>
<keyword evidence="9" id="KW-1185">Reference proteome</keyword>
<dbReference type="PANTHER" id="PTHR45398">
    <property type="match status" value="1"/>
</dbReference>
<dbReference type="SUPFAM" id="SSF52777">
    <property type="entry name" value="CoA-dependent acyltransferases"/>
    <property type="match status" value="6"/>
</dbReference>